<dbReference type="NCBIfam" id="TIGR03860">
    <property type="entry name" value="FMN_nitrolo"/>
    <property type="match status" value="1"/>
</dbReference>
<dbReference type="PANTHER" id="PTHR30011">
    <property type="entry name" value="ALKANESULFONATE MONOOXYGENASE-RELATED"/>
    <property type="match status" value="1"/>
</dbReference>
<evidence type="ECO:0000256" key="5">
    <source>
        <dbReference type="ARBA" id="ARBA00033748"/>
    </source>
</evidence>
<sequence>MSRTMHLVAFLGTGPTIFHQGAWRHPATENDFLDGDFLVRLTQTLERAKFDAVFFADGLVLYDGQAEKGGLLYLLDPIVVAATVAQATSRIGIGITVSTSYFEPYGIARSLGSVDVLSKGRMAWNIVTGGAEVDAEARKFGYEVGLNREERYDRATEVVEACLQLWDSFPADAIVADRESGRFMDASKLVNFQYRGKYVGTEGPLNVPASPQGRPILMQAGSSPRGRDFAAQFAEVIFVVQKTADDIRAFVDDMTARLAKFGRSRSECLILSQVNVVVAETSSIARERWDLLNSLIDEETALRWASSATGVDLRGLPLDTPIRELDFSAVDPDGKGSSGYVQLLLQQAAEGEDITLRQAAIRVSNSAAEIVGDPDEVTDGLEELFRSGGGDGFILCAPVMPSGFEDFARLVIPCLRRRGLVAADYPGTTLRSTLFGLCSDE</sequence>
<keyword evidence="2 6" id="KW-0288">FMN</keyword>
<evidence type="ECO:0000313" key="9">
    <source>
        <dbReference type="Proteomes" id="UP000193387"/>
    </source>
</evidence>
<evidence type="ECO:0000256" key="3">
    <source>
        <dbReference type="ARBA" id="ARBA00023002"/>
    </source>
</evidence>
<comment type="similarity">
    <text evidence="5">Belongs to the NtaA/SnaA/DszA monooxygenase family.</text>
</comment>
<feature type="binding site" evidence="6">
    <location>
        <position position="57"/>
    </location>
    <ligand>
        <name>FMN</name>
        <dbReference type="ChEBI" id="CHEBI:58210"/>
    </ligand>
</feature>
<feature type="binding site" evidence="6">
    <location>
        <position position="152"/>
    </location>
    <ligand>
        <name>FMN</name>
        <dbReference type="ChEBI" id="CHEBI:58210"/>
    </ligand>
</feature>
<dbReference type="InterPro" id="IPR036661">
    <property type="entry name" value="Luciferase-like_sf"/>
</dbReference>
<dbReference type="Proteomes" id="UP000193387">
    <property type="component" value="Unassembled WGS sequence"/>
</dbReference>
<dbReference type="SUPFAM" id="SSF51679">
    <property type="entry name" value="Bacterial luciferase-like"/>
    <property type="match status" value="1"/>
</dbReference>
<gene>
    <name evidence="8" type="ORF">AWC23_20085</name>
</gene>
<proteinExistence type="inferred from homology"/>
<accession>A0AAJ3NNN2</accession>
<dbReference type="InterPro" id="IPR016215">
    <property type="entry name" value="NTA_MOA"/>
</dbReference>
<evidence type="ECO:0000256" key="4">
    <source>
        <dbReference type="ARBA" id="ARBA00023033"/>
    </source>
</evidence>
<dbReference type="Gene3D" id="3.20.20.30">
    <property type="entry name" value="Luciferase-like domain"/>
    <property type="match status" value="1"/>
</dbReference>
<evidence type="ECO:0000256" key="1">
    <source>
        <dbReference type="ARBA" id="ARBA00022630"/>
    </source>
</evidence>
<keyword evidence="3" id="KW-0560">Oxidoreductase</keyword>
<feature type="binding site" evidence="6">
    <location>
        <position position="222"/>
    </location>
    <ligand>
        <name>FMN</name>
        <dbReference type="ChEBI" id="CHEBI:58210"/>
    </ligand>
</feature>
<feature type="binding site" evidence="6">
    <location>
        <position position="96"/>
    </location>
    <ligand>
        <name>FMN</name>
        <dbReference type="ChEBI" id="CHEBI:58210"/>
    </ligand>
</feature>
<dbReference type="InterPro" id="IPR011251">
    <property type="entry name" value="Luciferase-like_dom"/>
</dbReference>
<dbReference type="GO" id="GO:0016705">
    <property type="term" value="F:oxidoreductase activity, acting on paired donors, with incorporation or reduction of molecular oxygen"/>
    <property type="evidence" value="ECO:0007669"/>
    <property type="project" value="InterPro"/>
</dbReference>
<name>A0AAJ3NNN2_9MYCO</name>
<evidence type="ECO:0000313" key="8">
    <source>
        <dbReference type="EMBL" id="ORW69053.1"/>
    </source>
</evidence>
<evidence type="ECO:0000259" key="7">
    <source>
        <dbReference type="Pfam" id="PF00296"/>
    </source>
</evidence>
<comment type="caution">
    <text evidence="8">The sequence shown here is derived from an EMBL/GenBank/DDBJ whole genome shotgun (WGS) entry which is preliminary data.</text>
</comment>
<keyword evidence="1 6" id="KW-0285">Flavoprotein</keyword>
<dbReference type="Pfam" id="PF00296">
    <property type="entry name" value="Bac_luciferase"/>
    <property type="match status" value="1"/>
</dbReference>
<organism evidence="8 9">
    <name type="scientific">Mycobacterium saskatchewanense</name>
    <dbReference type="NCBI Taxonomy" id="220927"/>
    <lineage>
        <taxon>Bacteria</taxon>
        <taxon>Bacillati</taxon>
        <taxon>Actinomycetota</taxon>
        <taxon>Actinomycetes</taxon>
        <taxon>Mycobacteriales</taxon>
        <taxon>Mycobacteriaceae</taxon>
        <taxon>Mycobacterium</taxon>
        <taxon>Mycobacterium simiae complex</taxon>
    </lineage>
</organism>
<reference evidence="8 9" key="1">
    <citation type="submission" date="2016-01" db="EMBL/GenBank/DDBJ databases">
        <title>The new phylogeny of the genus Mycobacterium.</title>
        <authorList>
            <person name="Tarcisio F."/>
            <person name="Conor M."/>
            <person name="Antonella G."/>
            <person name="Elisabetta G."/>
            <person name="Giulia F.S."/>
            <person name="Sara T."/>
            <person name="Anna F."/>
            <person name="Clotilde B."/>
            <person name="Roberto B."/>
            <person name="Veronica D.S."/>
            <person name="Fabio R."/>
            <person name="Monica P."/>
            <person name="Olivier J."/>
            <person name="Enrico T."/>
            <person name="Nicola S."/>
        </authorList>
    </citation>
    <scope>NUCLEOTIDE SEQUENCE [LARGE SCALE GENOMIC DNA]</scope>
    <source>
        <strain evidence="8 9">DSM 44616</strain>
    </source>
</reference>
<keyword evidence="9" id="KW-1185">Reference proteome</keyword>
<dbReference type="GO" id="GO:0004497">
    <property type="term" value="F:monooxygenase activity"/>
    <property type="evidence" value="ECO:0007669"/>
    <property type="project" value="UniProtKB-KW"/>
</dbReference>
<feature type="domain" description="Luciferase-like" evidence="7">
    <location>
        <begin position="18"/>
        <end position="389"/>
    </location>
</feature>
<feature type="binding site" evidence="6">
    <location>
        <position position="223"/>
    </location>
    <ligand>
        <name>FMN</name>
        <dbReference type="ChEBI" id="CHEBI:58210"/>
    </ligand>
</feature>
<dbReference type="PANTHER" id="PTHR30011:SF16">
    <property type="entry name" value="C2H2 FINGER DOMAIN TRANSCRIPTION FACTOR (EUROFUNG)-RELATED"/>
    <property type="match status" value="1"/>
</dbReference>
<dbReference type="AlphaFoldDB" id="A0AAJ3NNN2"/>
<evidence type="ECO:0000256" key="6">
    <source>
        <dbReference type="PIRSR" id="PIRSR000337-1"/>
    </source>
</evidence>
<dbReference type="InterPro" id="IPR051260">
    <property type="entry name" value="Diverse_substr_monoxygenases"/>
</dbReference>
<dbReference type="EMBL" id="LQPR01000049">
    <property type="protein sequence ID" value="ORW69053.1"/>
    <property type="molecule type" value="Genomic_DNA"/>
</dbReference>
<protein>
    <recommendedName>
        <fullName evidence="7">Luciferase-like domain-containing protein</fullName>
    </recommendedName>
</protein>
<dbReference type="PIRSF" id="PIRSF000337">
    <property type="entry name" value="NTA_MOA"/>
    <property type="match status" value="1"/>
</dbReference>
<evidence type="ECO:0000256" key="2">
    <source>
        <dbReference type="ARBA" id="ARBA00022643"/>
    </source>
</evidence>
<keyword evidence="4" id="KW-0503">Monooxygenase</keyword>
<dbReference type="CDD" id="cd01095">
    <property type="entry name" value="Nitrilotriacetate_monoxgenase"/>
    <property type="match status" value="1"/>
</dbReference>